<evidence type="ECO:0000313" key="2">
    <source>
        <dbReference type="EMBL" id="CAG5096022.1"/>
    </source>
</evidence>
<feature type="compositionally biased region" description="Polar residues" evidence="1">
    <location>
        <begin position="127"/>
        <end position="152"/>
    </location>
</feature>
<proteinExistence type="predicted"/>
<evidence type="ECO:0000256" key="1">
    <source>
        <dbReference type="SAM" id="MobiDB-lite"/>
    </source>
</evidence>
<feature type="region of interest" description="Disordered" evidence="1">
    <location>
        <begin position="101"/>
        <end position="156"/>
    </location>
</feature>
<sequence length="204" mass="22428">MQKRINGLLKVFCCGSMREAKKGSSSEQPLVLSTSVSGSQDTVFETSENKTNLSDKDKNSAWLSQKKWHEVQRGLRQTPSISHQDLTTNGDDYVAVDRVEENQRAPSCPERYANSPPVPDRSLKPKINSSTHTPNSPISPPGTTGSQCSPNGNDKFFPDYPLIINKPFSVNNTSDQPTTCAYVKVNGEATSDLHRSQKQSRGSN</sequence>
<accession>A0ABN7SH37</accession>
<feature type="region of interest" description="Disordered" evidence="1">
    <location>
        <begin position="20"/>
        <end position="60"/>
    </location>
</feature>
<dbReference type="Proteomes" id="UP001158576">
    <property type="component" value="Chromosome XSR"/>
</dbReference>
<evidence type="ECO:0000313" key="3">
    <source>
        <dbReference type="Proteomes" id="UP001158576"/>
    </source>
</evidence>
<gene>
    <name evidence="2" type="ORF">OKIOD_LOCUS6001</name>
</gene>
<dbReference type="EMBL" id="OU015569">
    <property type="protein sequence ID" value="CAG5096022.1"/>
    <property type="molecule type" value="Genomic_DNA"/>
</dbReference>
<keyword evidence="3" id="KW-1185">Reference proteome</keyword>
<name>A0ABN7SH37_OIKDI</name>
<reference evidence="2 3" key="1">
    <citation type="submission" date="2021-04" db="EMBL/GenBank/DDBJ databases">
        <authorList>
            <person name="Bliznina A."/>
        </authorList>
    </citation>
    <scope>NUCLEOTIDE SEQUENCE [LARGE SCALE GENOMIC DNA]</scope>
</reference>
<feature type="compositionally biased region" description="Polar residues" evidence="1">
    <location>
        <begin position="25"/>
        <end position="52"/>
    </location>
</feature>
<organism evidence="2 3">
    <name type="scientific">Oikopleura dioica</name>
    <name type="common">Tunicate</name>
    <dbReference type="NCBI Taxonomy" id="34765"/>
    <lineage>
        <taxon>Eukaryota</taxon>
        <taxon>Metazoa</taxon>
        <taxon>Chordata</taxon>
        <taxon>Tunicata</taxon>
        <taxon>Appendicularia</taxon>
        <taxon>Copelata</taxon>
        <taxon>Oikopleuridae</taxon>
        <taxon>Oikopleura</taxon>
    </lineage>
</organism>
<protein>
    <submittedName>
        <fullName evidence="2">Oidioi.mRNA.OKI2018_I69.XSR.g14443.t1.cds</fullName>
    </submittedName>
</protein>